<sequence>MAHAWFRIVMVVFCVSMACSVTTADDSVVAQAEKLELAGDFVGAEKLLDAALAKEGLDAETKYALTFERDRLDRIRQDFELTQVDLEAKVLAGVKDATPDEFAKWLEEGRFDAREIDGQLLYMNSGVRNLFYRDSSLEPRRNVPKDESDVQHLRLNLTRQIRAAVKEQKTPYVLPRKFDVQFTGTVKADAVPEGSVIKAWLPVPRDFPFQRGMTLVSTSPQPIEVAPGDSPIRSVYFEQKATAGEPTIFQTHFTYEHDSIRFDIDPAVVTPFDGNDKEVARFVEEGPHVEFTPELIALSKEIVGDETNPAIQARKIYDWMSQNINYSLAIEYSTIRNVSDYCRANRYGDCGQEALLYIALCRVNGIPARWQSGWNMFPGRLNLHDWSEIYLAPYGWVPVDVCYGITATQNMHFLTKSEQQEVADFYFGGLEPYRMAANSDHAQKLTPAKLSPRSDTIDFQRAEYEVDGTNIYYDKFSYDFDVEEIPPATTTTSKETNSRK</sequence>
<evidence type="ECO:0000313" key="4">
    <source>
        <dbReference type="Proteomes" id="UP000237819"/>
    </source>
</evidence>
<feature type="signal peptide" evidence="1">
    <location>
        <begin position="1"/>
        <end position="24"/>
    </location>
</feature>
<dbReference type="InterPro" id="IPR002931">
    <property type="entry name" value="Transglutaminase-like"/>
</dbReference>
<dbReference type="Gene3D" id="3.10.620.30">
    <property type="match status" value="1"/>
</dbReference>
<feature type="chain" id="PRO_5015503851" evidence="1">
    <location>
        <begin position="25"/>
        <end position="500"/>
    </location>
</feature>
<proteinExistence type="predicted"/>
<dbReference type="EMBL" id="PUHZ01000014">
    <property type="protein sequence ID" value="PQO45588.1"/>
    <property type="molecule type" value="Genomic_DNA"/>
</dbReference>
<reference evidence="3 4" key="1">
    <citation type="submission" date="2018-02" db="EMBL/GenBank/DDBJ databases">
        <title>Comparative genomes isolates from brazilian mangrove.</title>
        <authorList>
            <person name="Araujo J.E."/>
            <person name="Taketani R.G."/>
            <person name="Silva M.C.P."/>
            <person name="Loureco M.V."/>
            <person name="Andreote F.D."/>
        </authorList>
    </citation>
    <scope>NUCLEOTIDE SEQUENCE [LARGE SCALE GENOMIC DNA]</scope>
    <source>
        <strain evidence="3 4">Nap-Phe MGV</strain>
    </source>
</reference>
<evidence type="ECO:0000313" key="3">
    <source>
        <dbReference type="EMBL" id="PQO45588.1"/>
    </source>
</evidence>
<comment type="caution">
    <text evidence="3">The sequence shown here is derived from an EMBL/GenBank/DDBJ whole genome shotgun (WGS) entry which is preliminary data.</text>
</comment>
<evidence type="ECO:0000256" key="1">
    <source>
        <dbReference type="SAM" id="SignalP"/>
    </source>
</evidence>
<dbReference type="PANTHER" id="PTHR38339:SF1">
    <property type="entry name" value="TRANSGLUTAMINASE-LIKE DOMAIN-CONTAINING PROTEIN"/>
    <property type="match status" value="1"/>
</dbReference>
<dbReference type="SMART" id="SM00460">
    <property type="entry name" value="TGc"/>
    <property type="match status" value="1"/>
</dbReference>
<dbReference type="Pfam" id="PF01841">
    <property type="entry name" value="Transglut_core"/>
    <property type="match status" value="1"/>
</dbReference>
<dbReference type="PANTHER" id="PTHR38339">
    <property type="entry name" value="TRANSGLUTAMINASE DOMAIN PROTEIN"/>
    <property type="match status" value="1"/>
</dbReference>
<feature type="domain" description="Transglutaminase-like" evidence="2">
    <location>
        <begin position="342"/>
        <end position="403"/>
    </location>
</feature>
<dbReference type="AlphaFoldDB" id="A0A2S8GMD7"/>
<keyword evidence="1" id="KW-0732">Signal</keyword>
<dbReference type="InterPro" id="IPR038765">
    <property type="entry name" value="Papain-like_cys_pep_sf"/>
</dbReference>
<dbReference type="RefSeq" id="WP_105336079.1">
    <property type="nucleotide sequence ID" value="NZ_PUHZ01000014.1"/>
</dbReference>
<protein>
    <submittedName>
        <fullName evidence="3">Transglutaminase</fullName>
    </submittedName>
</protein>
<evidence type="ECO:0000259" key="2">
    <source>
        <dbReference type="SMART" id="SM00460"/>
    </source>
</evidence>
<dbReference type="OrthoDB" id="9804872at2"/>
<dbReference type="SUPFAM" id="SSF54001">
    <property type="entry name" value="Cysteine proteinases"/>
    <property type="match status" value="1"/>
</dbReference>
<name>A0A2S8GMD7_9BACT</name>
<gene>
    <name evidence="3" type="ORF">C5Y93_14200</name>
</gene>
<dbReference type="PROSITE" id="PS51257">
    <property type="entry name" value="PROKAR_LIPOPROTEIN"/>
    <property type="match status" value="1"/>
</dbReference>
<dbReference type="Proteomes" id="UP000237819">
    <property type="component" value="Unassembled WGS sequence"/>
</dbReference>
<accession>A0A2S8GMD7</accession>
<organism evidence="3 4">
    <name type="scientific">Blastopirellula marina</name>
    <dbReference type="NCBI Taxonomy" id="124"/>
    <lineage>
        <taxon>Bacteria</taxon>
        <taxon>Pseudomonadati</taxon>
        <taxon>Planctomycetota</taxon>
        <taxon>Planctomycetia</taxon>
        <taxon>Pirellulales</taxon>
        <taxon>Pirellulaceae</taxon>
        <taxon>Blastopirellula</taxon>
    </lineage>
</organism>